<evidence type="ECO:0000313" key="2">
    <source>
        <dbReference type="EMBL" id="PIK48132.1"/>
    </source>
</evidence>
<feature type="region of interest" description="Disordered" evidence="1">
    <location>
        <begin position="30"/>
        <end position="51"/>
    </location>
</feature>
<dbReference type="Proteomes" id="UP000230750">
    <property type="component" value="Unassembled WGS sequence"/>
</dbReference>
<dbReference type="AlphaFoldDB" id="A0A2G8KJF3"/>
<feature type="region of interest" description="Disordered" evidence="1">
    <location>
        <begin position="139"/>
        <end position="178"/>
    </location>
</feature>
<sequence length="225" mass="25479">MDTNQELRNDIEKHRAEVKQFEKIDSTTSKNMAGNIVNGGETEQTTGEDGGDWETRLSGNITWIRNEIHELKKQDKSLTRQFIELRSVIHHLRRYGFINRLPSYTQDLNSNQFDEMVAGSPQLSPKKPISSWYQTLPAKKNARHPRGPGEPQASPPTHFFNEDSDGSECDSVEENPAFDTLEYRGRTLSVLTPTCIKSPGPAELLAMRTRNMSFTSGATEDEYDC</sequence>
<evidence type="ECO:0000256" key="1">
    <source>
        <dbReference type="SAM" id="MobiDB-lite"/>
    </source>
</evidence>
<protein>
    <submittedName>
        <fullName evidence="2">Uncharacterized protein</fullName>
    </submittedName>
</protein>
<dbReference type="OrthoDB" id="5965452at2759"/>
<keyword evidence="3" id="KW-1185">Reference proteome</keyword>
<accession>A0A2G8KJF3</accession>
<gene>
    <name evidence="2" type="ORF">BSL78_15008</name>
</gene>
<evidence type="ECO:0000313" key="3">
    <source>
        <dbReference type="Proteomes" id="UP000230750"/>
    </source>
</evidence>
<feature type="compositionally biased region" description="Acidic residues" evidence="1">
    <location>
        <begin position="162"/>
        <end position="173"/>
    </location>
</feature>
<organism evidence="2 3">
    <name type="scientific">Stichopus japonicus</name>
    <name type="common">Sea cucumber</name>
    <dbReference type="NCBI Taxonomy" id="307972"/>
    <lineage>
        <taxon>Eukaryota</taxon>
        <taxon>Metazoa</taxon>
        <taxon>Echinodermata</taxon>
        <taxon>Eleutherozoa</taxon>
        <taxon>Echinozoa</taxon>
        <taxon>Holothuroidea</taxon>
        <taxon>Aspidochirotacea</taxon>
        <taxon>Aspidochirotida</taxon>
        <taxon>Stichopodidae</taxon>
        <taxon>Apostichopus</taxon>
    </lineage>
</organism>
<name>A0A2G8KJF3_STIJA</name>
<proteinExistence type="predicted"/>
<reference evidence="2 3" key="1">
    <citation type="journal article" date="2017" name="PLoS Biol.">
        <title>The sea cucumber genome provides insights into morphological evolution and visceral regeneration.</title>
        <authorList>
            <person name="Zhang X."/>
            <person name="Sun L."/>
            <person name="Yuan J."/>
            <person name="Sun Y."/>
            <person name="Gao Y."/>
            <person name="Zhang L."/>
            <person name="Li S."/>
            <person name="Dai H."/>
            <person name="Hamel J.F."/>
            <person name="Liu C."/>
            <person name="Yu Y."/>
            <person name="Liu S."/>
            <person name="Lin W."/>
            <person name="Guo K."/>
            <person name="Jin S."/>
            <person name="Xu P."/>
            <person name="Storey K.B."/>
            <person name="Huan P."/>
            <person name="Zhang T."/>
            <person name="Zhou Y."/>
            <person name="Zhang J."/>
            <person name="Lin C."/>
            <person name="Li X."/>
            <person name="Xing L."/>
            <person name="Huo D."/>
            <person name="Sun M."/>
            <person name="Wang L."/>
            <person name="Mercier A."/>
            <person name="Li F."/>
            <person name="Yang H."/>
            <person name="Xiang J."/>
        </authorList>
    </citation>
    <scope>NUCLEOTIDE SEQUENCE [LARGE SCALE GENOMIC DNA]</scope>
    <source>
        <strain evidence="2">Shaxun</strain>
        <tissue evidence="2">Muscle</tissue>
    </source>
</reference>
<comment type="caution">
    <text evidence="2">The sequence shown here is derived from an EMBL/GenBank/DDBJ whole genome shotgun (WGS) entry which is preliminary data.</text>
</comment>
<dbReference type="EMBL" id="MRZV01000539">
    <property type="protein sequence ID" value="PIK48132.1"/>
    <property type="molecule type" value="Genomic_DNA"/>
</dbReference>